<dbReference type="Pfam" id="PF00887">
    <property type="entry name" value="ACBP"/>
    <property type="match status" value="1"/>
</dbReference>
<dbReference type="AlphaFoldDB" id="A0AAE1MJ76"/>
<dbReference type="PANTHER" id="PTHR23310:SF105">
    <property type="entry name" value="ACYL-COA-BINDING DOMAIN-CONTAINING PROTEIN 5"/>
    <property type="match status" value="1"/>
</dbReference>
<dbReference type="InterPro" id="IPR014352">
    <property type="entry name" value="FERM/acyl-CoA-bd_prot_sf"/>
</dbReference>
<comment type="similarity">
    <text evidence="1">Belongs to the ACBP family.</text>
</comment>
<evidence type="ECO:0000313" key="5">
    <source>
        <dbReference type="EMBL" id="KAK4262376.1"/>
    </source>
</evidence>
<evidence type="ECO:0000256" key="2">
    <source>
        <dbReference type="ARBA" id="ARBA00023121"/>
    </source>
</evidence>
<dbReference type="SUPFAM" id="SSF47027">
    <property type="entry name" value="Acyl-CoA binding protein"/>
    <property type="match status" value="1"/>
</dbReference>
<gene>
    <name evidence="5" type="ORF">QN277_027944</name>
</gene>
<evidence type="ECO:0000259" key="4">
    <source>
        <dbReference type="PROSITE" id="PS51228"/>
    </source>
</evidence>
<feature type="compositionally biased region" description="Basic and acidic residues" evidence="3">
    <location>
        <begin position="143"/>
        <end position="155"/>
    </location>
</feature>
<proteinExistence type="inferred from homology"/>
<sequence length="278" mass="30883">MEILWEFALTLAVSFLLPSIFLKLFSVASSDDADVAMSSRDHGVVSSDDIQKTEEVVLIARNLDEFRGESIVGKLLEANCGSQKIHNAKKIDENGVFSEIEAVELTENHVDESSQRTQISQVDEEVEIASPDNDGNCYEIEESDKKGTDDEEKEKLLEDDDWEGIESTQLERLFGAAVSFVESKSNANRTANLANDVKMQLYGFQKIATQGPCQKPQPMALNFPARAKWNAWQQLGVMSQELAMEQYVTLLSNSIPDWMPENSIAVDKSAGAEIQALE</sequence>
<reference evidence="5" key="1">
    <citation type="submission" date="2023-10" db="EMBL/GenBank/DDBJ databases">
        <title>Chromosome-level genome of the transformable northern wattle, Acacia crassicarpa.</title>
        <authorList>
            <person name="Massaro I."/>
            <person name="Sinha N.R."/>
            <person name="Poethig S."/>
            <person name="Leichty A.R."/>
        </authorList>
    </citation>
    <scope>NUCLEOTIDE SEQUENCE</scope>
    <source>
        <strain evidence="5">Acra3RX</strain>
        <tissue evidence="5">Leaf</tissue>
    </source>
</reference>
<dbReference type="GO" id="GO:0006631">
    <property type="term" value="P:fatty acid metabolic process"/>
    <property type="evidence" value="ECO:0007669"/>
    <property type="project" value="TreeGrafter"/>
</dbReference>
<dbReference type="InterPro" id="IPR035984">
    <property type="entry name" value="Acyl-CoA-binding_sf"/>
</dbReference>
<dbReference type="InterPro" id="IPR000582">
    <property type="entry name" value="Acyl-CoA-binding_protein"/>
</dbReference>
<feature type="region of interest" description="Disordered" evidence="3">
    <location>
        <begin position="129"/>
        <end position="155"/>
    </location>
</feature>
<dbReference type="GO" id="GO:0000062">
    <property type="term" value="F:fatty-acyl-CoA binding"/>
    <property type="evidence" value="ECO:0007669"/>
    <property type="project" value="InterPro"/>
</dbReference>
<keyword evidence="6" id="KW-1185">Reference proteome</keyword>
<dbReference type="Gene3D" id="1.20.80.10">
    <property type="match status" value="1"/>
</dbReference>
<evidence type="ECO:0000256" key="1">
    <source>
        <dbReference type="ARBA" id="ARBA00005567"/>
    </source>
</evidence>
<accession>A0AAE1MJ76</accession>
<evidence type="ECO:0000256" key="3">
    <source>
        <dbReference type="SAM" id="MobiDB-lite"/>
    </source>
</evidence>
<feature type="domain" description="ACB" evidence="4">
    <location>
        <begin position="170"/>
        <end position="260"/>
    </location>
</feature>
<organism evidence="5 6">
    <name type="scientific">Acacia crassicarpa</name>
    <name type="common">northern wattle</name>
    <dbReference type="NCBI Taxonomy" id="499986"/>
    <lineage>
        <taxon>Eukaryota</taxon>
        <taxon>Viridiplantae</taxon>
        <taxon>Streptophyta</taxon>
        <taxon>Embryophyta</taxon>
        <taxon>Tracheophyta</taxon>
        <taxon>Spermatophyta</taxon>
        <taxon>Magnoliopsida</taxon>
        <taxon>eudicotyledons</taxon>
        <taxon>Gunneridae</taxon>
        <taxon>Pentapetalae</taxon>
        <taxon>rosids</taxon>
        <taxon>fabids</taxon>
        <taxon>Fabales</taxon>
        <taxon>Fabaceae</taxon>
        <taxon>Caesalpinioideae</taxon>
        <taxon>mimosoid clade</taxon>
        <taxon>Acacieae</taxon>
        <taxon>Acacia</taxon>
    </lineage>
</organism>
<evidence type="ECO:0000313" key="6">
    <source>
        <dbReference type="Proteomes" id="UP001293593"/>
    </source>
</evidence>
<comment type="caution">
    <text evidence="5">The sequence shown here is derived from an EMBL/GenBank/DDBJ whole genome shotgun (WGS) entry which is preliminary data.</text>
</comment>
<dbReference type="PANTHER" id="PTHR23310">
    <property type="entry name" value="ACYL-COA-BINDING PROTEIN, ACBP"/>
    <property type="match status" value="1"/>
</dbReference>
<dbReference type="PRINTS" id="PR00689">
    <property type="entry name" value="ACOABINDINGP"/>
</dbReference>
<dbReference type="Proteomes" id="UP001293593">
    <property type="component" value="Unassembled WGS sequence"/>
</dbReference>
<protein>
    <recommendedName>
        <fullName evidence="4">ACB domain-containing protein</fullName>
    </recommendedName>
</protein>
<name>A0AAE1MJ76_9FABA</name>
<dbReference type="PROSITE" id="PS51228">
    <property type="entry name" value="ACB_2"/>
    <property type="match status" value="1"/>
</dbReference>
<keyword evidence="2" id="KW-0446">Lipid-binding</keyword>
<dbReference type="EMBL" id="JAWXYG010000009">
    <property type="protein sequence ID" value="KAK4262376.1"/>
    <property type="molecule type" value="Genomic_DNA"/>
</dbReference>